<gene>
    <name evidence="1" type="primary">106091580</name>
</gene>
<dbReference type="VEuPathDB" id="VectorBase:SCAU013359"/>
<accession>A0A1I8Q2T2</accession>
<dbReference type="EnsemblMetazoa" id="SCAU013359-RA">
    <property type="protein sequence ID" value="SCAU013359-PA"/>
    <property type="gene ID" value="SCAU013359"/>
</dbReference>
<dbReference type="OrthoDB" id="7762929at2759"/>
<proteinExistence type="predicted"/>
<protein>
    <submittedName>
        <fullName evidence="1">Uncharacterized protein</fullName>
    </submittedName>
</protein>
<keyword evidence="2" id="KW-1185">Reference proteome</keyword>
<dbReference type="Proteomes" id="UP000095300">
    <property type="component" value="Unassembled WGS sequence"/>
</dbReference>
<evidence type="ECO:0000313" key="2">
    <source>
        <dbReference type="Proteomes" id="UP000095300"/>
    </source>
</evidence>
<dbReference type="KEGG" id="scac:106091580"/>
<reference evidence="1" key="1">
    <citation type="submission" date="2020-05" db="UniProtKB">
        <authorList>
            <consortium name="EnsemblMetazoa"/>
        </authorList>
    </citation>
    <scope>IDENTIFICATION</scope>
    <source>
        <strain evidence="1">USDA</strain>
    </source>
</reference>
<dbReference type="AlphaFoldDB" id="A0A1I8Q2T2"/>
<organism evidence="1 2">
    <name type="scientific">Stomoxys calcitrans</name>
    <name type="common">Stable fly</name>
    <name type="synonym">Conops calcitrans</name>
    <dbReference type="NCBI Taxonomy" id="35570"/>
    <lineage>
        <taxon>Eukaryota</taxon>
        <taxon>Metazoa</taxon>
        <taxon>Ecdysozoa</taxon>
        <taxon>Arthropoda</taxon>
        <taxon>Hexapoda</taxon>
        <taxon>Insecta</taxon>
        <taxon>Pterygota</taxon>
        <taxon>Neoptera</taxon>
        <taxon>Endopterygota</taxon>
        <taxon>Diptera</taxon>
        <taxon>Brachycera</taxon>
        <taxon>Muscomorpha</taxon>
        <taxon>Muscoidea</taxon>
        <taxon>Muscidae</taxon>
        <taxon>Stomoxys</taxon>
    </lineage>
</organism>
<name>A0A1I8Q2T2_STOCA</name>
<sequence>MLDLKNEWERSQLLRPKDNIISHVHLKNPRIFRPSYEDDPVIMNWLLGMEYGRIWTKERNDFVKDRVKKTKPKFIENDYWNWIEKRKPKVYRQCKAEGVKNVINKGKR</sequence>
<evidence type="ECO:0000313" key="1">
    <source>
        <dbReference type="EnsemblMetazoa" id="SCAU013359-PA"/>
    </source>
</evidence>